<gene>
    <name evidence="1" type="ORF">MBRA_39410</name>
</gene>
<reference evidence="1 2" key="1">
    <citation type="journal article" date="2019" name="Emerg. Microbes Infect.">
        <title>Comprehensive subspecies identification of 175 nontuberculous mycobacteria species based on 7547 genomic profiles.</title>
        <authorList>
            <person name="Matsumoto Y."/>
            <person name="Kinjo T."/>
            <person name="Motooka D."/>
            <person name="Nabeya D."/>
            <person name="Jung N."/>
            <person name="Uechi K."/>
            <person name="Horii T."/>
            <person name="Iida T."/>
            <person name="Fujita J."/>
            <person name="Nakamura S."/>
        </authorList>
    </citation>
    <scope>NUCLEOTIDE SEQUENCE [LARGE SCALE GENOMIC DNA]</scope>
    <source>
        <strain evidence="1 2">JCM 12687</strain>
    </source>
</reference>
<evidence type="ECO:0000313" key="1">
    <source>
        <dbReference type="EMBL" id="BBZ13746.1"/>
    </source>
</evidence>
<sequence>MFEPITASPVTPICALPFDCDELMYPPLSFGARVKALHRTLWHRAHSRRPAAPGFAALAIAARPVAASR</sequence>
<proteinExistence type="predicted"/>
<dbReference type="EMBL" id="AP022606">
    <property type="protein sequence ID" value="BBZ13746.1"/>
    <property type="molecule type" value="Genomic_DNA"/>
</dbReference>
<organism evidence="1 2">
    <name type="scientific">Mycobacterium branderi</name>
    <dbReference type="NCBI Taxonomy" id="43348"/>
    <lineage>
        <taxon>Bacteria</taxon>
        <taxon>Bacillati</taxon>
        <taxon>Actinomycetota</taxon>
        <taxon>Actinomycetes</taxon>
        <taxon>Mycobacteriales</taxon>
        <taxon>Mycobacteriaceae</taxon>
        <taxon>Mycobacterium</taxon>
    </lineage>
</organism>
<dbReference type="Proteomes" id="UP000467379">
    <property type="component" value="Chromosome"/>
</dbReference>
<accession>A0ABN6BBV9</accession>
<evidence type="ECO:0000313" key="2">
    <source>
        <dbReference type="Proteomes" id="UP000467379"/>
    </source>
</evidence>
<protein>
    <submittedName>
        <fullName evidence="1">Uncharacterized protein</fullName>
    </submittedName>
</protein>
<name>A0ABN6BBV9_9MYCO</name>
<keyword evidence="2" id="KW-1185">Reference proteome</keyword>